<organism evidence="1 2">
    <name type="scientific">Anopheles minimus</name>
    <dbReference type="NCBI Taxonomy" id="112268"/>
    <lineage>
        <taxon>Eukaryota</taxon>
        <taxon>Metazoa</taxon>
        <taxon>Ecdysozoa</taxon>
        <taxon>Arthropoda</taxon>
        <taxon>Hexapoda</taxon>
        <taxon>Insecta</taxon>
        <taxon>Pterygota</taxon>
        <taxon>Neoptera</taxon>
        <taxon>Endopterygota</taxon>
        <taxon>Diptera</taxon>
        <taxon>Nematocera</taxon>
        <taxon>Culicoidea</taxon>
        <taxon>Culicidae</taxon>
        <taxon>Anophelinae</taxon>
        <taxon>Anopheles</taxon>
    </lineage>
</organism>
<name>A0A182WN47_9DIPT</name>
<dbReference type="EnsemblMetazoa" id="AMIN014147-RA">
    <property type="protein sequence ID" value="AMIN014147-PA"/>
    <property type="gene ID" value="AMIN014147"/>
</dbReference>
<reference evidence="1" key="2">
    <citation type="submission" date="2020-05" db="UniProtKB">
        <authorList>
            <consortium name="EnsemblMetazoa"/>
        </authorList>
    </citation>
    <scope>IDENTIFICATION</scope>
    <source>
        <strain evidence="1">MINIMUS1</strain>
    </source>
</reference>
<keyword evidence="2" id="KW-1185">Reference proteome</keyword>
<accession>A0A182WN47</accession>
<dbReference type="Proteomes" id="UP000075920">
    <property type="component" value="Unassembled WGS sequence"/>
</dbReference>
<reference evidence="2" key="1">
    <citation type="submission" date="2013-03" db="EMBL/GenBank/DDBJ databases">
        <title>The Genome Sequence of Anopheles minimus MINIMUS1.</title>
        <authorList>
            <consortium name="The Broad Institute Genomics Platform"/>
            <person name="Neafsey D.E."/>
            <person name="Walton C."/>
            <person name="Walker B."/>
            <person name="Young S.K."/>
            <person name="Zeng Q."/>
            <person name="Gargeya S."/>
            <person name="Fitzgerald M."/>
            <person name="Haas B."/>
            <person name="Abouelleil A."/>
            <person name="Allen A.W."/>
            <person name="Alvarado L."/>
            <person name="Arachchi H.M."/>
            <person name="Berlin A.M."/>
            <person name="Chapman S.B."/>
            <person name="Gainer-Dewar J."/>
            <person name="Goldberg J."/>
            <person name="Griggs A."/>
            <person name="Gujja S."/>
            <person name="Hansen M."/>
            <person name="Howarth C."/>
            <person name="Imamovic A."/>
            <person name="Ireland A."/>
            <person name="Larimer J."/>
            <person name="McCowan C."/>
            <person name="Murphy C."/>
            <person name="Pearson M."/>
            <person name="Poon T.W."/>
            <person name="Priest M."/>
            <person name="Roberts A."/>
            <person name="Saif S."/>
            <person name="Shea T."/>
            <person name="Sisk P."/>
            <person name="Sykes S."/>
            <person name="Wortman J."/>
            <person name="Nusbaum C."/>
            <person name="Birren B."/>
        </authorList>
    </citation>
    <scope>NUCLEOTIDE SEQUENCE [LARGE SCALE GENOMIC DNA]</scope>
    <source>
        <strain evidence="2">MINIMUS1</strain>
    </source>
</reference>
<protein>
    <submittedName>
        <fullName evidence="1">Uncharacterized protein</fullName>
    </submittedName>
</protein>
<evidence type="ECO:0000313" key="2">
    <source>
        <dbReference type="Proteomes" id="UP000075920"/>
    </source>
</evidence>
<sequence length="61" mass="7402">MGRYIQTYQLRRTFLICFAIQSGSPRWNFPITRKSHYIRKKTWLGSREDRTHDLRVISTTL</sequence>
<proteinExistence type="predicted"/>
<evidence type="ECO:0000313" key="1">
    <source>
        <dbReference type="EnsemblMetazoa" id="AMIN014147-PA"/>
    </source>
</evidence>
<dbReference type="AlphaFoldDB" id="A0A182WN47"/>
<dbReference type="VEuPathDB" id="VectorBase:AMIN014147"/>